<dbReference type="InterPro" id="IPR004360">
    <property type="entry name" value="Glyas_Fos-R_dOase_dom"/>
</dbReference>
<dbReference type="Proteomes" id="UP000291088">
    <property type="component" value="Unassembled WGS sequence"/>
</dbReference>
<dbReference type="OrthoDB" id="9798430at2"/>
<sequence length="141" mass="15127">MERRISIITLGVDDLERSTAFYERLGWARSSASQEAITFIKLKGTVLALFSRAALATDAGVPAGAGGFSGVTLAQNVESPAEVDRVIDFAVSCGASLVKSPREVFWGGYSGYFADPDGHLWEVAHNPFFPLDKEGYLVLPG</sequence>
<dbReference type="Gene3D" id="3.10.180.10">
    <property type="entry name" value="2,3-Dihydroxybiphenyl 1,2-Dioxygenase, domain 1"/>
    <property type="match status" value="1"/>
</dbReference>
<accession>A0A4Q2TFB2</accession>
<dbReference type="InterPro" id="IPR029068">
    <property type="entry name" value="Glyas_Bleomycin-R_OHBP_Dase"/>
</dbReference>
<organism evidence="2 3">
    <name type="scientific">Ciceribacter ferrooxidans</name>
    <dbReference type="NCBI Taxonomy" id="2509717"/>
    <lineage>
        <taxon>Bacteria</taxon>
        <taxon>Pseudomonadati</taxon>
        <taxon>Pseudomonadota</taxon>
        <taxon>Alphaproteobacteria</taxon>
        <taxon>Hyphomicrobiales</taxon>
        <taxon>Rhizobiaceae</taxon>
        <taxon>Ciceribacter</taxon>
    </lineage>
</organism>
<evidence type="ECO:0000259" key="1">
    <source>
        <dbReference type="PROSITE" id="PS51819"/>
    </source>
</evidence>
<dbReference type="PANTHER" id="PTHR36503:SF1">
    <property type="entry name" value="BLR2520 PROTEIN"/>
    <property type="match status" value="1"/>
</dbReference>
<protein>
    <submittedName>
        <fullName evidence="2">VOC family protein</fullName>
    </submittedName>
</protein>
<reference evidence="2 3" key="1">
    <citation type="submission" date="2019-01" db="EMBL/GenBank/DDBJ databases">
        <authorList>
            <person name="Deng T."/>
        </authorList>
    </citation>
    <scope>NUCLEOTIDE SEQUENCE [LARGE SCALE GENOMIC DNA]</scope>
    <source>
        <strain evidence="2 3">F8825</strain>
    </source>
</reference>
<proteinExistence type="predicted"/>
<dbReference type="AlphaFoldDB" id="A0A4Q2TFB2"/>
<feature type="domain" description="VOC" evidence="1">
    <location>
        <begin position="4"/>
        <end position="126"/>
    </location>
</feature>
<dbReference type="EMBL" id="SDVB01000170">
    <property type="protein sequence ID" value="RYC17919.1"/>
    <property type="molecule type" value="Genomic_DNA"/>
</dbReference>
<dbReference type="InterPro" id="IPR037523">
    <property type="entry name" value="VOC_core"/>
</dbReference>
<name>A0A4Q2TFB2_9HYPH</name>
<dbReference type="Pfam" id="PF00903">
    <property type="entry name" value="Glyoxalase"/>
    <property type="match status" value="1"/>
</dbReference>
<comment type="caution">
    <text evidence="2">The sequence shown here is derived from an EMBL/GenBank/DDBJ whole genome shotgun (WGS) entry which is preliminary data.</text>
</comment>
<dbReference type="PANTHER" id="PTHR36503">
    <property type="entry name" value="BLR2520 PROTEIN"/>
    <property type="match status" value="1"/>
</dbReference>
<dbReference type="SUPFAM" id="SSF54593">
    <property type="entry name" value="Glyoxalase/Bleomycin resistance protein/Dihydroxybiphenyl dioxygenase"/>
    <property type="match status" value="1"/>
</dbReference>
<dbReference type="PROSITE" id="PS51819">
    <property type="entry name" value="VOC"/>
    <property type="match status" value="1"/>
</dbReference>
<evidence type="ECO:0000313" key="3">
    <source>
        <dbReference type="Proteomes" id="UP000291088"/>
    </source>
</evidence>
<gene>
    <name evidence="2" type="ORF">EUU22_06770</name>
</gene>
<dbReference type="CDD" id="cd07251">
    <property type="entry name" value="VOC_like"/>
    <property type="match status" value="1"/>
</dbReference>
<keyword evidence="3" id="KW-1185">Reference proteome</keyword>
<evidence type="ECO:0000313" key="2">
    <source>
        <dbReference type="EMBL" id="RYC17919.1"/>
    </source>
</evidence>